<dbReference type="Proteomes" id="UP000005408">
    <property type="component" value="Unassembled WGS sequence"/>
</dbReference>
<keyword evidence="4" id="KW-1185">Reference proteome</keyword>
<reference evidence="3" key="1">
    <citation type="submission" date="2022-08" db="UniProtKB">
        <authorList>
            <consortium name="EnsemblMetazoa"/>
        </authorList>
    </citation>
    <scope>IDENTIFICATION</scope>
    <source>
        <strain evidence="3">05x7-T-G4-1.051#20</strain>
    </source>
</reference>
<dbReference type="Gene3D" id="2.170.300.10">
    <property type="entry name" value="Tie2 ligand-binding domain superfamily"/>
    <property type="match status" value="1"/>
</dbReference>
<keyword evidence="2" id="KW-0732">Signal</keyword>
<feature type="transmembrane region" description="Helical" evidence="1">
    <location>
        <begin position="134"/>
        <end position="153"/>
    </location>
</feature>
<evidence type="ECO:0000256" key="1">
    <source>
        <dbReference type="SAM" id="Phobius"/>
    </source>
</evidence>
<feature type="chain" id="PRO_5036457249" evidence="2">
    <location>
        <begin position="21"/>
        <end position="412"/>
    </location>
</feature>
<protein>
    <submittedName>
        <fullName evidence="3">Uncharacterized protein</fullName>
    </submittedName>
</protein>
<organism evidence="3 4">
    <name type="scientific">Magallana gigas</name>
    <name type="common">Pacific oyster</name>
    <name type="synonym">Crassostrea gigas</name>
    <dbReference type="NCBI Taxonomy" id="29159"/>
    <lineage>
        <taxon>Eukaryota</taxon>
        <taxon>Metazoa</taxon>
        <taxon>Spiralia</taxon>
        <taxon>Lophotrochozoa</taxon>
        <taxon>Mollusca</taxon>
        <taxon>Bivalvia</taxon>
        <taxon>Autobranchia</taxon>
        <taxon>Pteriomorphia</taxon>
        <taxon>Ostreida</taxon>
        <taxon>Ostreoidea</taxon>
        <taxon>Ostreidae</taxon>
        <taxon>Magallana</taxon>
    </lineage>
</organism>
<feature type="signal peptide" evidence="2">
    <location>
        <begin position="1"/>
        <end position="20"/>
    </location>
</feature>
<evidence type="ECO:0000313" key="3">
    <source>
        <dbReference type="EnsemblMetazoa" id="G23819.2:cds"/>
    </source>
</evidence>
<evidence type="ECO:0000313" key="4">
    <source>
        <dbReference type="Proteomes" id="UP000005408"/>
    </source>
</evidence>
<sequence>MLYKLVVYFLCCLYNSLVVCQSISGTGLCMNPNSSSIRCCTNFYKKDDECLECMPGYRGVNCSEICLPGFFGRLCTEQCHCSSDMYCEPTAGCLCNTTSVNCTDPEYITEQGVTEAITSDAQVSQAKHYVIETLSSLIVIVCLVVGSVSFRYIKVQKRRKGSHSKSKVTDFNARAQLPAVEENSLTSSEVYNHLNLRVHCPNISLHHSGKADTFIGPVPCSRGTLTNTSHPHEESIHASWHQIDTACKNNKNGFERISTNNTHMIEVNDQTTDTEKHTYFSSRKYADTEHRVSKQNKRQQKFCDGSAMFELKQSVTNTAFLENKSKKDNAASSVLSNNQDLYVNYDDIGYANCIYGPESPSDSEDSDVYFDVCYEGQLTVPAPTENSYCFQLPFSSETGQEMSDYINCGSII</sequence>
<dbReference type="EnsemblMetazoa" id="G23819.2">
    <property type="protein sequence ID" value="G23819.2:cds"/>
    <property type="gene ID" value="G23819"/>
</dbReference>
<dbReference type="AlphaFoldDB" id="A0A8W8KJ72"/>
<proteinExistence type="predicted"/>
<keyword evidence="1" id="KW-0812">Transmembrane</keyword>
<keyword evidence="1" id="KW-1133">Transmembrane helix</keyword>
<accession>A0A8W8KJ72</accession>
<keyword evidence="1" id="KW-0472">Membrane</keyword>
<name>A0A8W8KJ72_MAGGI</name>
<evidence type="ECO:0000256" key="2">
    <source>
        <dbReference type="SAM" id="SignalP"/>
    </source>
</evidence>